<keyword evidence="4" id="KW-1185">Reference proteome</keyword>
<organism evidence="3 4">
    <name type="scientific">Phycomyces blakesleeanus</name>
    <dbReference type="NCBI Taxonomy" id="4837"/>
    <lineage>
        <taxon>Eukaryota</taxon>
        <taxon>Fungi</taxon>
        <taxon>Fungi incertae sedis</taxon>
        <taxon>Mucoromycota</taxon>
        <taxon>Mucoromycotina</taxon>
        <taxon>Mucoromycetes</taxon>
        <taxon>Mucorales</taxon>
        <taxon>Phycomycetaceae</taxon>
        <taxon>Phycomyces</taxon>
    </lineage>
</organism>
<feature type="compositionally biased region" description="Acidic residues" evidence="1">
    <location>
        <begin position="64"/>
        <end position="75"/>
    </location>
</feature>
<dbReference type="EMBL" id="JBCLYO010000002">
    <property type="protein sequence ID" value="KAL0092767.1"/>
    <property type="molecule type" value="Genomic_DNA"/>
</dbReference>
<evidence type="ECO:0000256" key="1">
    <source>
        <dbReference type="SAM" id="MobiDB-lite"/>
    </source>
</evidence>
<feature type="region of interest" description="Disordered" evidence="1">
    <location>
        <begin position="24"/>
        <end position="99"/>
    </location>
</feature>
<evidence type="ECO:0000313" key="3">
    <source>
        <dbReference type="EMBL" id="KAL0092767.1"/>
    </source>
</evidence>
<evidence type="ECO:0000259" key="2">
    <source>
        <dbReference type="Pfam" id="PF14303"/>
    </source>
</evidence>
<sequence>MNASGSNDESDSNFSLGHCFTILSQHPKWLPRAPKTKNTKKASKKQAVNAKVANSALAHAGGAEGEEEEEKEKEDEGNRFNLGPRSVGRKQTKAQEANQRGMEKQLEKALSAQAEMVKKDNKHIDLMKENTKEVQKSTKIFENTTLALTVHTTALQRAEDICILFMDPLSIENPIDCQMILQHQHRIREREIWNGPVINNSGNSDTGVPESN</sequence>
<gene>
    <name evidence="3" type="ORF">J3Q64DRAFT_1830352</name>
</gene>
<feature type="compositionally biased region" description="Basic residues" evidence="1">
    <location>
        <begin position="34"/>
        <end position="44"/>
    </location>
</feature>
<name>A0ABR3BAK0_PHYBL</name>
<comment type="caution">
    <text evidence="3">The sequence shown here is derived from an EMBL/GenBank/DDBJ whole genome shotgun (WGS) entry which is preliminary data.</text>
</comment>
<proteinExistence type="predicted"/>
<protein>
    <recommendedName>
        <fullName evidence="2">No apical meristem-associated C-terminal domain-containing protein</fullName>
    </recommendedName>
</protein>
<dbReference type="InterPro" id="IPR029466">
    <property type="entry name" value="NAM-associated_C"/>
</dbReference>
<dbReference type="Proteomes" id="UP001448207">
    <property type="component" value="Unassembled WGS sequence"/>
</dbReference>
<dbReference type="Pfam" id="PF14303">
    <property type="entry name" value="NAM-associated"/>
    <property type="match status" value="1"/>
</dbReference>
<evidence type="ECO:0000313" key="4">
    <source>
        <dbReference type="Proteomes" id="UP001448207"/>
    </source>
</evidence>
<reference evidence="3 4" key="1">
    <citation type="submission" date="2024-04" db="EMBL/GenBank/DDBJ databases">
        <title>Symmetric and asymmetric DNA N6-adenine methylation regulates different biological responses in Mucorales.</title>
        <authorList>
            <consortium name="Lawrence Berkeley National Laboratory"/>
            <person name="Lax C."/>
            <person name="Mondo S.J."/>
            <person name="Osorio-Concepcion M."/>
            <person name="Muszewska A."/>
            <person name="Corrochano-Luque M."/>
            <person name="Gutierrez G."/>
            <person name="Riley R."/>
            <person name="Lipzen A."/>
            <person name="Guo J."/>
            <person name="Hundley H."/>
            <person name="Amirebrahimi M."/>
            <person name="Ng V."/>
            <person name="Lorenzo-Gutierrez D."/>
            <person name="Binder U."/>
            <person name="Yang J."/>
            <person name="Song Y."/>
            <person name="Canovas D."/>
            <person name="Navarro E."/>
            <person name="Freitag M."/>
            <person name="Gabaldon T."/>
            <person name="Grigoriev I.V."/>
            <person name="Corrochano L.M."/>
            <person name="Nicolas F.E."/>
            <person name="Garre V."/>
        </authorList>
    </citation>
    <scope>NUCLEOTIDE SEQUENCE [LARGE SCALE GENOMIC DNA]</scope>
    <source>
        <strain evidence="3 4">L51</strain>
    </source>
</reference>
<feature type="domain" description="No apical meristem-associated C-terminal" evidence="2">
    <location>
        <begin position="14"/>
        <end position="139"/>
    </location>
</feature>
<accession>A0ABR3BAK0</accession>